<dbReference type="OrthoDB" id="3596450at2759"/>
<dbReference type="PANTHER" id="PTHR35910:SF6">
    <property type="entry name" value="2EXR DOMAIN-CONTAINING PROTEIN"/>
    <property type="match status" value="1"/>
</dbReference>
<protein>
    <recommendedName>
        <fullName evidence="2">2EXR domain-containing protein</fullName>
    </recommendedName>
</protein>
<dbReference type="Proteomes" id="UP000824596">
    <property type="component" value="Unassembled WGS sequence"/>
</dbReference>
<feature type="region of interest" description="Disordered" evidence="1">
    <location>
        <begin position="258"/>
        <end position="300"/>
    </location>
</feature>
<evidence type="ECO:0000256" key="1">
    <source>
        <dbReference type="SAM" id="MobiDB-lite"/>
    </source>
</evidence>
<feature type="compositionally biased region" description="Acidic residues" evidence="1">
    <location>
        <begin position="272"/>
        <end position="298"/>
    </location>
</feature>
<reference evidence="3" key="1">
    <citation type="submission" date="2021-09" db="EMBL/GenBank/DDBJ databases">
        <title>A high-quality genome of the endoparasitic fungus Hirsutella rhossiliensis with a comparison of Hirsutella genomes reveals transposable elements contributing to genome size variation.</title>
        <authorList>
            <person name="Lin R."/>
            <person name="Jiao Y."/>
            <person name="Sun X."/>
            <person name="Ling J."/>
            <person name="Xie B."/>
            <person name="Cheng X."/>
        </authorList>
    </citation>
    <scope>NUCLEOTIDE SEQUENCE</scope>
    <source>
        <strain evidence="3">HR02</strain>
    </source>
</reference>
<evidence type="ECO:0000259" key="2">
    <source>
        <dbReference type="Pfam" id="PF20150"/>
    </source>
</evidence>
<proteinExistence type="predicted"/>
<dbReference type="Pfam" id="PF20150">
    <property type="entry name" value="2EXR"/>
    <property type="match status" value="1"/>
</dbReference>
<accession>A0A9P8MTW0</accession>
<organism evidence="3 4">
    <name type="scientific">Hirsutella rhossiliensis</name>
    <dbReference type="NCBI Taxonomy" id="111463"/>
    <lineage>
        <taxon>Eukaryota</taxon>
        <taxon>Fungi</taxon>
        <taxon>Dikarya</taxon>
        <taxon>Ascomycota</taxon>
        <taxon>Pezizomycotina</taxon>
        <taxon>Sordariomycetes</taxon>
        <taxon>Hypocreomycetidae</taxon>
        <taxon>Hypocreales</taxon>
        <taxon>Ophiocordycipitaceae</taxon>
        <taxon>Hirsutella</taxon>
    </lineage>
</organism>
<comment type="caution">
    <text evidence="3">The sequence shown here is derived from an EMBL/GenBank/DDBJ whole genome shotgun (WGS) entry which is preliminary data.</text>
</comment>
<keyword evidence="4" id="KW-1185">Reference proteome</keyword>
<dbReference type="EMBL" id="JAIZPD010000009">
    <property type="protein sequence ID" value="KAH0961074.1"/>
    <property type="molecule type" value="Genomic_DNA"/>
</dbReference>
<gene>
    <name evidence="3" type="ORF">HRG_08227</name>
</gene>
<evidence type="ECO:0000313" key="3">
    <source>
        <dbReference type="EMBL" id="KAH0961074.1"/>
    </source>
</evidence>
<dbReference type="GeneID" id="68357356"/>
<dbReference type="AlphaFoldDB" id="A0A9P8MTW0"/>
<feature type="domain" description="2EXR" evidence="2">
    <location>
        <begin position="4"/>
        <end position="110"/>
    </location>
</feature>
<dbReference type="InterPro" id="IPR045518">
    <property type="entry name" value="2EXR"/>
</dbReference>
<sequence>MAAFDLFPNLPCELRLEIWKFAIRPAGRGVHRFSIFNHHTDKTDVSRRLAITNTNQKQAVRHAAAAPRVPGAGDDHGYSWTEGNDSAYLWDAGLWTACREAREVMMWHFRVQYWDDARRTLVRSPGHWTPAAVAEEFEDITAMATARHGGREWHLMMQPHKDLFWLEPRDWKATVEWQTLFLDLPFASFRRGYGHLSHIAVEHDPSWNVDLPKDLGALLQESTPRGFIARAMAECATNKLYCFIWLVDRALVRADPADAVSEDMEHGSHAEEQEEEEAAEEESGNEGEEDAEEADQEPSSDLMTFYDCNRVYMDTDRSDLVPDKYDSDAEYEKTALHFVQLLGTIGNADYSLMGDEDGTAEDFDFRVDEYLGVLACM</sequence>
<dbReference type="RefSeq" id="XP_044718587.1">
    <property type="nucleotide sequence ID" value="XM_044866698.1"/>
</dbReference>
<name>A0A9P8MTW0_9HYPO</name>
<evidence type="ECO:0000313" key="4">
    <source>
        <dbReference type="Proteomes" id="UP000824596"/>
    </source>
</evidence>
<dbReference type="PANTHER" id="PTHR35910">
    <property type="entry name" value="2EXR DOMAIN-CONTAINING PROTEIN"/>
    <property type="match status" value="1"/>
</dbReference>